<dbReference type="GO" id="GO:0008049">
    <property type="term" value="P:male courtship behavior"/>
    <property type="evidence" value="ECO:0007669"/>
    <property type="project" value="TreeGrafter"/>
</dbReference>
<evidence type="ECO:0000313" key="7">
    <source>
        <dbReference type="EMBL" id="OQV18159.1"/>
    </source>
</evidence>
<protein>
    <recommendedName>
        <fullName evidence="9">Gustatory receptor</fullName>
    </recommendedName>
</protein>
<evidence type="ECO:0000256" key="4">
    <source>
        <dbReference type="ARBA" id="ARBA00023136"/>
    </source>
</evidence>
<comment type="subcellular location">
    <subcellularLocation>
        <location evidence="1">Membrane</location>
        <topology evidence="1">Multi-pass membrane protein</topology>
    </subcellularLocation>
</comment>
<dbReference type="EMBL" id="MTYJ01000052">
    <property type="protein sequence ID" value="OQV18159.1"/>
    <property type="molecule type" value="Genomic_DNA"/>
</dbReference>
<organism evidence="7 8">
    <name type="scientific">Hypsibius exemplaris</name>
    <name type="common">Freshwater tardigrade</name>
    <dbReference type="NCBI Taxonomy" id="2072580"/>
    <lineage>
        <taxon>Eukaryota</taxon>
        <taxon>Metazoa</taxon>
        <taxon>Ecdysozoa</taxon>
        <taxon>Tardigrada</taxon>
        <taxon>Eutardigrada</taxon>
        <taxon>Parachela</taxon>
        <taxon>Hypsibioidea</taxon>
        <taxon>Hypsibiidae</taxon>
        <taxon>Hypsibius</taxon>
    </lineage>
</organism>
<evidence type="ECO:0000256" key="3">
    <source>
        <dbReference type="ARBA" id="ARBA00022989"/>
    </source>
</evidence>
<evidence type="ECO:0000256" key="2">
    <source>
        <dbReference type="ARBA" id="ARBA00022692"/>
    </source>
</evidence>
<accession>A0A1W0WSI1</accession>
<dbReference type="GO" id="GO:0050909">
    <property type="term" value="P:sensory perception of taste"/>
    <property type="evidence" value="ECO:0007669"/>
    <property type="project" value="InterPro"/>
</dbReference>
<feature type="transmembrane region" description="Helical" evidence="6">
    <location>
        <begin position="333"/>
        <end position="354"/>
    </location>
</feature>
<dbReference type="OrthoDB" id="10556515at2759"/>
<proteinExistence type="predicted"/>
<dbReference type="PANTHER" id="PTHR21143">
    <property type="entry name" value="INVERTEBRATE GUSTATORY RECEPTOR"/>
    <property type="match status" value="1"/>
</dbReference>
<keyword evidence="5" id="KW-0675">Receptor</keyword>
<keyword evidence="2 6" id="KW-0812">Transmembrane</keyword>
<gene>
    <name evidence="7" type="ORF">BV898_07748</name>
</gene>
<comment type="caution">
    <text evidence="7">The sequence shown here is derived from an EMBL/GenBank/DDBJ whole genome shotgun (WGS) entry which is preliminary data.</text>
</comment>
<feature type="transmembrane region" description="Helical" evidence="6">
    <location>
        <begin position="149"/>
        <end position="173"/>
    </location>
</feature>
<feature type="transmembrane region" description="Helical" evidence="6">
    <location>
        <begin position="43"/>
        <end position="65"/>
    </location>
</feature>
<evidence type="ECO:0008006" key="9">
    <source>
        <dbReference type="Google" id="ProtNLM"/>
    </source>
</evidence>
<dbReference type="GO" id="GO:0007635">
    <property type="term" value="P:chemosensory behavior"/>
    <property type="evidence" value="ECO:0007669"/>
    <property type="project" value="TreeGrafter"/>
</dbReference>
<dbReference type="GO" id="GO:0030424">
    <property type="term" value="C:axon"/>
    <property type="evidence" value="ECO:0007669"/>
    <property type="project" value="TreeGrafter"/>
</dbReference>
<dbReference type="GO" id="GO:0030425">
    <property type="term" value="C:dendrite"/>
    <property type="evidence" value="ECO:0007669"/>
    <property type="project" value="TreeGrafter"/>
</dbReference>
<dbReference type="GO" id="GO:0043025">
    <property type="term" value="C:neuronal cell body"/>
    <property type="evidence" value="ECO:0007669"/>
    <property type="project" value="TreeGrafter"/>
</dbReference>
<dbReference type="GO" id="GO:0016020">
    <property type="term" value="C:membrane"/>
    <property type="evidence" value="ECO:0007669"/>
    <property type="project" value="UniProtKB-SubCell"/>
</dbReference>
<dbReference type="AlphaFoldDB" id="A0A1W0WSI1"/>
<evidence type="ECO:0000313" key="8">
    <source>
        <dbReference type="Proteomes" id="UP000192578"/>
    </source>
</evidence>
<keyword evidence="8" id="KW-1185">Reference proteome</keyword>
<name>A0A1W0WSI1_HYPEX</name>
<dbReference type="InterPro" id="IPR013604">
    <property type="entry name" value="7TM_chemorcpt"/>
</dbReference>
<feature type="transmembrane region" description="Helical" evidence="6">
    <location>
        <begin position="193"/>
        <end position="211"/>
    </location>
</feature>
<evidence type="ECO:0000256" key="6">
    <source>
        <dbReference type="SAM" id="Phobius"/>
    </source>
</evidence>
<evidence type="ECO:0000256" key="1">
    <source>
        <dbReference type="ARBA" id="ARBA00004141"/>
    </source>
</evidence>
<reference evidence="8" key="1">
    <citation type="submission" date="2017-01" db="EMBL/GenBank/DDBJ databases">
        <title>Comparative genomics of anhydrobiosis in the tardigrade Hypsibius dujardini.</title>
        <authorList>
            <person name="Yoshida Y."/>
            <person name="Koutsovoulos G."/>
            <person name="Laetsch D."/>
            <person name="Stevens L."/>
            <person name="Kumar S."/>
            <person name="Horikawa D."/>
            <person name="Ishino K."/>
            <person name="Komine S."/>
            <person name="Tomita M."/>
            <person name="Blaxter M."/>
            <person name="Arakawa K."/>
        </authorList>
    </citation>
    <scope>NUCLEOTIDE SEQUENCE [LARGE SCALE GENOMIC DNA]</scope>
    <source>
        <strain evidence="8">Z151</strain>
    </source>
</reference>
<keyword evidence="4 6" id="KW-0472">Membrane</keyword>
<dbReference type="Pfam" id="PF08395">
    <property type="entry name" value="7tm_7"/>
    <property type="match status" value="1"/>
</dbReference>
<sequence length="486" mass="55067">MDDHWQPMSEFPAFWLLRLFRFPVSSTNQRSPCEKVHGKCGCFFMKSILIFYFVLIAVWFVFYSMSSFSWEIKMYNDHQEDGSEKPSNLIVRILDEVPWVVLIARNLVALILFFAHHGRVVEATERLRHLLEKFGSDDRSQALLPIVQYSLRMFGISVLVVCLNFIMVLIYLNKTDFSDISTDWDFDPAPFSLKQWAILILMVCFTLLPFLMTQAVMATVTGLGKGAQILLVNLNKKLKLLANDKTLNGYRHEEMVVWMVEGTKTTTVVELESIFVIRALHFEACHFVEELTEKFSKIFLTNLAGDFAAAVGFVGLLIGFIPAPDDDALFDHVYHATATLLWMGFYLTAQYWPLVQLHEEAERTHHFVQVLSFVPEVTPDEESERELIHFLLATKSSHVGVTAGKLFHFSRHLCVTMITLLCSYAILVYELLHREASSSGGHGGGQGGDVAGANKSSHSQNGALNVARVLRKLEDLVTGNYSMKAH</sequence>
<keyword evidence="3 6" id="KW-1133">Transmembrane helix</keyword>
<dbReference type="Proteomes" id="UP000192578">
    <property type="component" value="Unassembled WGS sequence"/>
</dbReference>
<feature type="transmembrane region" description="Helical" evidence="6">
    <location>
        <begin position="299"/>
        <end position="321"/>
    </location>
</feature>
<evidence type="ECO:0000256" key="5">
    <source>
        <dbReference type="ARBA" id="ARBA00023170"/>
    </source>
</evidence>
<dbReference type="PANTHER" id="PTHR21143:SF133">
    <property type="entry name" value="GUSTATORY AND PHEROMONE RECEPTOR 32A-RELATED"/>
    <property type="match status" value="1"/>
</dbReference>